<proteinExistence type="inferred from homology"/>
<gene>
    <name evidence="8" type="ORF">ACFSYS_07335</name>
</gene>
<dbReference type="PANTHER" id="PTHR11819:SF195">
    <property type="entry name" value="SODIUM_GLUCOSE COTRANSPORTER 4"/>
    <property type="match status" value="1"/>
</dbReference>
<evidence type="ECO:0000313" key="8">
    <source>
        <dbReference type="EMBL" id="MFD2833099.1"/>
    </source>
</evidence>
<evidence type="ECO:0000256" key="7">
    <source>
        <dbReference type="SAM" id="Phobius"/>
    </source>
</evidence>
<feature type="transmembrane region" description="Helical" evidence="7">
    <location>
        <begin position="62"/>
        <end position="89"/>
    </location>
</feature>
<keyword evidence="9" id="KW-1185">Reference proteome</keyword>
<comment type="similarity">
    <text evidence="2 6">Belongs to the sodium:solute symporter (SSF) (TC 2.A.21) family.</text>
</comment>
<feature type="transmembrane region" description="Helical" evidence="7">
    <location>
        <begin position="563"/>
        <end position="584"/>
    </location>
</feature>
<feature type="transmembrane region" description="Helical" evidence="7">
    <location>
        <begin position="316"/>
        <end position="341"/>
    </location>
</feature>
<evidence type="ECO:0000256" key="2">
    <source>
        <dbReference type="ARBA" id="ARBA00006434"/>
    </source>
</evidence>
<dbReference type="Gene3D" id="1.20.1730.10">
    <property type="entry name" value="Sodium/glucose cotransporter"/>
    <property type="match status" value="1"/>
</dbReference>
<feature type="transmembrane region" description="Helical" evidence="7">
    <location>
        <begin position="138"/>
        <end position="160"/>
    </location>
</feature>
<dbReference type="PANTHER" id="PTHR11819">
    <property type="entry name" value="SOLUTE CARRIER FAMILY 5"/>
    <property type="match status" value="1"/>
</dbReference>
<dbReference type="Pfam" id="PF00474">
    <property type="entry name" value="SSF"/>
    <property type="match status" value="1"/>
</dbReference>
<feature type="transmembrane region" description="Helical" evidence="7">
    <location>
        <begin position="509"/>
        <end position="528"/>
    </location>
</feature>
<feature type="transmembrane region" description="Helical" evidence="7">
    <location>
        <begin position="166"/>
        <end position="187"/>
    </location>
</feature>
<comment type="caution">
    <text evidence="8">The sequence shown here is derived from an EMBL/GenBank/DDBJ whole genome shotgun (WGS) entry which is preliminary data.</text>
</comment>
<feature type="transmembrane region" description="Helical" evidence="7">
    <location>
        <begin position="477"/>
        <end position="497"/>
    </location>
</feature>
<reference evidence="9" key="1">
    <citation type="journal article" date="2019" name="Int. J. Syst. Evol. Microbiol.">
        <title>The Global Catalogue of Microorganisms (GCM) 10K type strain sequencing project: providing services to taxonomists for standard genome sequencing and annotation.</title>
        <authorList>
            <consortium name="The Broad Institute Genomics Platform"/>
            <consortium name="The Broad Institute Genome Sequencing Center for Infectious Disease"/>
            <person name="Wu L."/>
            <person name="Ma J."/>
        </authorList>
    </citation>
    <scope>NUCLEOTIDE SEQUENCE [LARGE SCALE GENOMIC DNA]</scope>
    <source>
        <strain evidence="9">KCTC 52925</strain>
    </source>
</reference>
<keyword evidence="3 7" id="KW-0812">Transmembrane</keyword>
<name>A0ABW5X5F8_9FLAO</name>
<dbReference type="InterPro" id="IPR038377">
    <property type="entry name" value="Na/Glc_symporter_sf"/>
</dbReference>
<evidence type="ECO:0000256" key="4">
    <source>
        <dbReference type="ARBA" id="ARBA00022989"/>
    </source>
</evidence>
<feature type="transmembrane region" description="Helical" evidence="7">
    <location>
        <begin position="22"/>
        <end position="42"/>
    </location>
</feature>
<evidence type="ECO:0000313" key="9">
    <source>
        <dbReference type="Proteomes" id="UP001597438"/>
    </source>
</evidence>
<dbReference type="EMBL" id="JBHUOJ010000015">
    <property type="protein sequence ID" value="MFD2833099.1"/>
    <property type="molecule type" value="Genomic_DNA"/>
</dbReference>
<sequence length="585" mass="65337">MNHILLSSIPGIQSSAEAGLEWLDYIIFGLYFVVLTVIGLWVGRHKSTNSEDYFLAGKSLPWYAVGGSFIASNISSEHFIGMVGAAFTYGIVVATSEWRNIWTFSLLIWFFIPFLLASGAFTIPEFLEKRFNNTLRQFFAFVTILCNITAFLAAVLYGGGLALHELFGWGLSFSIIILAVVAGSWAIYGGFRSVVWTDFFTVIVMIAGGIIVTVLGLKMLADGGSIIEGFQVMIERNKADFGLWKEAVATQQEHLLPNHNSYNRLSIFQPIDHPTHPWPFMIVGFLSVSIWYNVLNQFMIQRVLGAKNIYHARMGIVFAGYLKVLMPVIVVLPGLILFAQYPGDMLMDWEMVKPNADQGYIRLIQQLVPIGLRGLLLAALFGAIQSTVNSVLNSTATIFTLDIYKRVFYPKSSESRLVRVGVISSVIILLISIGLALVIQFLEGVSLFVYIQTLFTYFAPPFSAIFLLGILWKRINAFGATVAVFSGFAVRLILGFVEIPFEWLTAYEMQAIFTWGFSAIVCVIFSLLSAPPPSEKIQADLVLNFKKLNLKAVVAKKWYKTVFFWWGLYVVLLLTLFVIFSGSII</sequence>
<dbReference type="RefSeq" id="WP_251740446.1">
    <property type="nucleotide sequence ID" value="NZ_JBHUOJ010000015.1"/>
</dbReference>
<accession>A0ABW5X5F8</accession>
<keyword evidence="5 7" id="KW-0472">Membrane</keyword>
<feature type="transmembrane region" description="Helical" evidence="7">
    <location>
        <begin position="199"/>
        <end position="221"/>
    </location>
</feature>
<feature type="transmembrane region" description="Helical" evidence="7">
    <location>
        <begin position="375"/>
        <end position="399"/>
    </location>
</feature>
<feature type="transmembrane region" description="Helical" evidence="7">
    <location>
        <begin position="448"/>
        <end position="470"/>
    </location>
</feature>
<keyword evidence="4 7" id="KW-1133">Transmembrane helix</keyword>
<dbReference type="InterPro" id="IPR001734">
    <property type="entry name" value="Na/solute_symporter"/>
</dbReference>
<dbReference type="Proteomes" id="UP001597438">
    <property type="component" value="Unassembled WGS sequence"/>
</dbReference>
<feature type="transmembrane region" description="Helical" evidence="7">
    <location>
        <begin position="278"/>
        <end position="295"/>
    </location>
</feature>
<comment type="subcellular location">
    <subcellularLocation>
        <location evidence="1">Membrane</location>
        <topology evidence="1">Multi-pass membrane protein</topology>
    </subcellularLocation>
</comment>
<evidence type="ECO:0000256" key="3">
    <source>
        <dbReference type="ARBA" id="ARBA00022692"/>
    </source>
</evidence>
<feature type="transmembrane region" description="Helical" evidence="7">
    <location>
        <begin position="420"/>
        <end position="442"/>
    </location>
</feature>
<dbReference type="PROSITE" id="PS50283">
    <property type="entry name" value="NA_SOLUT_SYMP_3"/>
    <property type="match status" value="1"/>
</dbReference>
<protein>
    <submittedName>
        <fullName evidence="8">SLC5 family protein</fullName>
    </submittedName>
</protein>
<organism evidence="8 9">
    <name type="scientific">Christiangramia antarctica</name>
    <dbReference type="NCBI Taxonomy" id="2058158"/>
    <lineage>
        <taxon>Bacteria</taxon>
        <taxon>Pseudomonadati</taxon>
        <taxon>Bacteroidota</taxon>
        <taxon>Flavobacteriia</taxon>
        <taxon>Flavobacteriales</taxon>
        <taxon>Flavobacteriaceae</taxon>
        <taxon>Christiangramia</taxon>
    </lineage>
</organism>
<evidence type="ECO:0000256" key="5">
    <source>
        <dbReference type="ARBA" id="ARBA00023136"/>
    </source>
</evidence>
<feature type="transmembrane region" description="Helical" evidence="7">
    <location>
        <begin position="101"/>
        <end position="126"/>
    </location>
</feature>
<evidence type="ECO:0000256" key="6">
    <source>
        <dbReference type="RuleBase" id="RU362091"/>
    </source>
</evidence>
<evidence type="ECO:0000256" key="1">
    <source>
        <dbReference type="ARBA" id="ARBA00004141"/>
    </source>
</evidence>
<dbReference type="NCBIfam" id="TIGR00813">
    <property type="entry name" value="sss"/>
    <property type="match status" value="1"/>
</dbReference>